<dbReference type="PROSITE" id="PS50238">
    <property type="entry name" value="RHOGAP"/>
    <property type="match status" value="1"/>
</dbReference>
<dbReference type="AlphaFoldDB" id="A0A9Q0RR43"/>
<keyword evidence="8" id="KW-1185">Reference proteome</keyword>
<evidence type="ECO:0000256" key="1">
    <source>
        <dbReference type="ARBA" id="ARBA00022723"/>
    </source>
</evidence>
<dbReference type="Proteomes" id="UP001142055">
    <property type="component" value="Chromosome 1"/>
</dbReference>
<dbReference type="CDD" id="cd20821">
    <property type="entry name" value="C1_MgcRacGAP"/>
    <property type="match status" value="1"/>
</dbReference>
<dbReference type="Gene3D" id="3.30.60.20">
    <property type="match status" value="1"/>
</dbReference>
<feature type="compositionally biased region" description="Low complexity" evidence="4">
    <location>
        <begin position="290"/>
        <end position="299"/>
    </location>
</feature>
<dbReference type="PROSITE" id="PS50081">
    <property type="entry name" value="ZF_DAG_PE_2"/>
    <property type="match status" value="1"/>
</dbReference>
<evidence type="ECO:0000256" key="3">
    <source>
        <dbReference type="SAM" id="Coils"/>
    </source>
</evidence>
<accession>A0A9Q0RR43</accession>
<reference evidence="7" key="1">
    <citation type="submission" date="2022-12" db="EMBL/GenBank/DDBJ databases">
        <title>Genome assemblies of Blomia tropicalis.</title>
        <authorList>
            <person name="Cui Y."/>
        </authorList>
    </citation>
    <scope>NUCLEOTIDE SEQUENCE</scope>
    <source>
        <tissue evidence="7">Adult mites</tissue>
    </source>
</reference>
<comment type="caution">
    <text evidence="7">The sequence shown here is derived from an EMBL/GenBank/DDBJ whole genome shotgun (WGS) entry which is preliminary data.</text>
</comment>
<feature type="coiled-coil region" evidence="3">
    <location>
        <begin position="53"/>
        <end position="80"/>
    </location>
</feature>
<dbReference type="GO" id="GO:0046872">
    <property type="term" value="F:metal ion binding"/>
    <property type="evidence" value="ECO:0007669"/>
    <property type="project" value="UniProtKB-KW"/>
</dbReference>
<feature type="compositionally biased region" description="Acidic residues" evidence="4">
    <location>
        <begin position="269"/>
        <end position="280"/>
    </location>
</feature>
<dbReference type="PANTHER" id="PTHR46199:SF3">
    <property type="entry name" value="RAC GTPASE-ACTIVATING PROTEIN 1"/>
    <property type="match status" value="1"/>
</dbReference>
<dbReference type="GO" id="GO:0030496">
    <property type="term" value="C:midbody"/>
    <property type="evidence" value="ECO:0007669"/>
    <property type="project" value="TreeGrafter"/>
</dbReference>
<dbReference type="GO" id="GO:0000281">
    <property type="term" value="P:mitotic cytokinesis"/>
    <property type="evidence" value="ECO:0007669"/>
    <property type="project" value="TreeGrafter"/>
</dbReference>
<dbReference type="Gene3D" id="1.10.555.10">
    <property type="entry name" value="Rho GTPase activation protein"/>
    <property type="match status" value="1"/>
</dbReference>
<dbReference type="InterPro" id="IPR046349">
    <property type="entry name" value="C1-like_sf"/>
</dbReference>
<sequence>MAYKETQLSLLAQFDDFCRISKSLFEQDVDDFSNFVHQTECNRLNWLKTKHDLADANKTIEQLRSQNNELEENLKRIRKAFGMEIHKNDENEKERARLRKVVSLIRECITDENKFNKEHSNGIFSKRNLSNDSNNSDYYSGSNRDILLNILGQSNFDNLNISSQSNGSLEDELQFDRTEDNIHISHTNLRPGVENQNYVSRAISKPNSGFKRNSTETLKRTNSQILPTMTNTAQTFVNGITDSDEDGQTCSKYSRNTHSPLYSSNSNNPEDEVPENDNSDETYTVKSESSENSNANDENQTIYMTPQAGKGSSRPITNKLEYRRRLIRSASSKKVKVDLSRLDKRPHNIILKKNFKPLTCIPCGKSINFCTKCAICMDCRTVAHIACQPNLSLPCIPHFTPRNNARNRSQLLAIGDFTALDTRPFVPSILVHCCNEIEKRGLNEVGLYRKCGSDRDIRELKLKFLTSKTGAPCISKVDIHVLCGVVKMFLRDLDDPLITRVLWHDFVRASDVEAHGEVKSMELLKRSIDLLPDPNRDSLAFLICHLKRISDYSDTIKMSLMSLAKIFGPTIIGHSTSQPLANVITENQKQIQTMKALLSLPIDYWQNTLLEPEIFKTPTGINNVAHRKTARTTGHKTMNATSPFSYISASSSIYNTPANVRVTRFSPISPRNLFSDVDPII</sequence>
<name>A0A9Q0RR43_BLOTA</name>
<keyword evidence="3" id="KW-0175">Coiled coil</keyword>
<evidence type="ECO:0000313" key="7">
    <source>
        <dbReference type="EMBL" id="KAJ6225143.1"/>
    </source>
</evidence>
<evidence type="ECO:0000259" key="5">
    <source>
        <dbReference type="PROSITE" id="PS50081"/>
    </source>
</evidence>
<evidence type="ECO:0008006" key="9">
    <source>
        <dbReference type="Google" id="ProtNLM"/>
    </source>
</evidence>
<feature type="domain" description="Rho-GAP" evidence="6">
    <location>
        <begin position="418"/>
        <end position="605"/>
    </location>
</feature>
<dbReference type="GO" id="GO:0051256">
    <property type="term" value="P:mitotic spindle midzone assembly"/>
    <property type="evidence" value="ECO:0007669"/>
    <property type="project" value="TreeGrafter"/>
</dbReference>
<feature type="domain" description="Phorbol-ester/DAG-type" evidence="5">
    <location>
        <begin position="346"/>
        <end position="395"/>
    </location>
</feature>
<dbReference type="InterPro" id="IPR008936">
    <property type="entry name" value="Rho_GTPase_activation_prot"/>
</dbReference>
<dbReference type="InterPro" id="IPR000198">
    <property type="entry name" value="RhoGAP_dom"/>
</dbReference>
<dbReference type="InterPro" id="IPR002219">
    <property type="entry name" value="PKC_DAG/PE"/>
</dbReference>
<dbReference type="GO" id="GO:0005634">
    <property type="term" value="C:nucleus"/>
    <property type="evidence" value="ECO:0007669"/>
    <property type="project" value="TreeGrafter"/>
</dbReference>
<dbReference type="SMART" id="SM00324">
    <property type="entry name" value="RhoGAP"/>
    <property type="match status" value="1"/>
</dbReference>
<dbReference type="PANTHER" id="PTHR46199">
    <property type="entry name" value="RAC GTPASE-ACTIVATING PROTEIN 1"/>
    <property type="match status" value="1"/>
</dbReference>
<evidence type="ECO:0000256" key="2">
    <source>
        <dbReference type="ARBA" id="ARBA00022833"/>
    </source>
</evidence>
<evidence type="ECO:0000259" key="6">
    <source>
        <dbReference type="PROSITE" id="PS50238"/>
    </source>
</evidence>
<feature type="region of interest" description="Disordered" evidence="4">
    <location>
        <begin position="239"/>
        <end position="319"/>
    </location>
</feature>
<dbReference type="PROSITE" id="PS00479">
    <property type="entry name" value="ZF_DAG_PE_1"/>
    <property type="match status" value="1"/>
</dbReference>
<dbReference type="OMA" id="WGSQVRC"/>
<dbReference type="Pfam" id="PF00620">
    <property type="entry name" value="RhoGAP"/>
    <property type="match status" value="1"/>
</dbReference>
<keyword evidence="1" id="KW-0479">Metal-binding</keyword>
<evidence type="ECO:0000313" key="8">
    <source>
        <dbReference type="Proteomes" id="UP001142055"/>
    </source>
</evidence>
<gene>
    <name evidence="7" type="ORF">RDWZM_003688</name>
</gene>
<dbReference type="EMBL" id="JAPWDV010000001">
    <property type="protein sequence ID" value="KAJ6225143.1"/>
    <property type="molecule type" value="Genomic_DNA"/>
</dbReference>
<protein>
    <recommendedName>
        <fullName evidence="9">Rac GTPase-activating protein 1</fullName>
    </recommendedName>
</protein>
<feature type="compositionally biased region" description="Polar residues" evidence="4">
    <location>
        <begin position="248"/>
        <end position="262"/>
    </location>
</feature>
<dbReference type="GO" id="GO:0032154">
    <property type="term" value="C:cleavage furrow"/>
    <property type="evidence" value="ECO:0007669"/>
    <property type="project" value="TreeGrafter"/>
</dbReference>
<dbReference type="SUPFAM" id="SSF48350">
    <property type="entry name" value="GTPase activation domain, GAP"/>
    <property type="match status" value="1"/>
</dbReference>
<dbReference type="GO" id="GO:0005096">
    <property type="term" value="F:GTPase activator activity"/>
    <property type="evidence" value="ECO:0007669"/>
    <property type="project" value="TreeGrafter"/>
</dbReference>
<dbReference type="GO" id="GO:0097149">
    <property type="term" value="C:centralspindlin complex"/>
    <property type="evidence" value="ECO:0007669"/>
    <property type="project" value="TreeGrafter"/>
</dbReference>
<proteinExistence type="predicted"/>
<organism evidence="7 8">
    <name type="scientific">Blomia tropicalis</name>
    <name type="common">Mite</name>
    <dbReference type="NCBI Taxonomy" id="40697"/>
    <lineage>
        <taxon>Eukaryota</taxon>
        <taxon>Metazoa</taxon>
        <taxon>Ecdysozoa</taxon>
        <taxon>Arthropoda</taxon>
        <taxon>Chelicerata</taxon>
        <taxon>Arachnida</taxon>
        <taxon>Acari</taxon>
        <taxon>Acariformes</taxon>
        <taxon>Sarcoptiformes</taxon>
        <taxon>Astigmata</taxon>
        <taxon>Glycyphagoidea</taxon>
        <taxon>Echimyopodidae</taxon>
        <taxon>Blomia</taxon>
    </lineage>
</organism>
<keyword evidence="2" id="KW-0862">Zinc</keyword>
<dbReference type="SUPFAM" id="SSF57889">
    <property type="entry name" value="Cysteine-rich domain"/>
    <property type="match status" value="1"/>
</dbReference>
<dbReference type="GO" id="GO:0051233">
    <property type="term" value="C:spindle midzone"/>
    <property type="evidence" value="ECO:0007669"/>
    <property type="project" value="TreeGrafter"/>
</dbReference>
<dbReference type="GO" id="GO:0007266">
    <property type="term" value="P:Rho protein signal transduction"/>
    <property type="evidence" value="ECO:0007669"/>
    <property type="project" value="TreeGrafter"/>
</dbReference>
<evidence type="ECO:0000256" key="4">
    <source>
        <dbReference type="SAM" id="MobiDB-lite"/>
    </source>
</evidence>